<accession>A0ABD3P7G8</accession>
<name>A0ABD3P7G8_9STRA</name>
<gene>
    <name evidence="1" type="ORF">ACHAWO_000304</name>
</gene>
<evidence type="ECO:0000313" key="1">
    <source>
        <dbReference type="EMBL" id="KAL3783712.1"/>
    </source>
</evidence>
<reference evidence="1 2" key="1">
    <citation type="submission" date="2024-10" db="EMBL/GenBank/DDBJ databases">
        <title>Updated reference genomes for cyclostephanoid diatoms.</title>
        <authorList>
            <person name="Roberts W.R."/>
            <person name="Alverson A.J."/>
        </authorList>
    </citation>
    <scope>NUCLEOTIDE SEQUENCE [LARGE SCALE GENOMIC DNA]</scope>
    <source>
        <strain evidence="1 2">AJA010-31</strain>
    </source>
</reference>
<evidence type="ECO:0000313" key="2">
    <source>
        <dbReference type="Proteomes" id="UP001530400"/>
    </source>
</evidence>
<comment type="caution">
    <text evidence="1">The sequence shown here is derived from an EMBL/GenBank/DDBJ whole genome shotgun (WGS) entry which is preliminary data.</text>
</comment>
<proteinExistence type="predicted"/>
<keyword evidence="2" id="KW-1185">Reference proteome</keyword>
<dbReference type="AlphaFoldDB" id="A0ABD3P7G8"/>
<protein>
    <submittedName>
        <fullName evidence="1">Uncharacterized protein</fullName>
    </submittedName>
</protein>
<dbReference type="PANTHER" id="PTHR13244">
    <property type="entry name" value="ZINC FINGER MYND DOMAIN CONTAINING PROTEIN 10"/>
    <property type="match status" value="1"/>
</dbReference>
<sequence length="670" mass="74583">MSSYKDYTGIFSTLVTPGFETQTLLQSIVPFPISQIGSDAFLEAYCIHLERLSIQACLTAGLVSERDSVEISLNGIDPTVFGSEGEYIVDAFWEDSDRIEGMIQTLLAIEFWRENVLFCRKNSDEKDDYEELNEVDGGQDEKRTVLADRLADNGNGLRAAFILHAETTIVSLLSLIFYKGIPPALLEGKNGDETLLALVDYCARQLVFLGTPEQSNEALSKQKNPRPTSDLANYLANRSRLDEIQDSVYDTTYQTAITSVALSRYLCENLSEFGPSLVSRICEVHDFPLLMIPLIEEPPWTRRRRVEKGGGQSTIVWEKLNDQNEWSIVSNADLLRLTKLEGQPWLALYHLTASKVGREAYGLDEFRKTNLMRLRRYLHKTLLDQIPVLEDVARYLDELSIMGVPPSGEGARRASSNAPSSGLLMQRVDSLRESIVSKKQANDLSFWDEIVDNQWNGIFSKVTDSQDHLLRRIGDEVYTGLEEEIGTSQGCELPQDNHDAKAAPARRLEKVTLTIAGINGDTAEFELTIVSGDNGTVTDTPLGQFRRLKLNPKLVSDDNSEAIFPLGQVTAKVQFDAAASNSSDVLLSLDSLDLPTSQPNSTPNSYEELGLELPSDFAAKEWRQLGDLHEKRVVLQLGFKRLDCGVLPAGCTYLRGYALSFAFISQPVVS</sequence>
<dbReference type="EMBL" id="JALLPJ020000754">
    <property type="protein sequence ID" value="KAL3783712.1"/>
    <property type="molecule type" value="Genomic_DNA"/>
</dbReference>
<dbReference type="InterPro" id="IPR052298">
    <property type="entry name" value="ZMYND10"/>
</dbReference>
<dbReference type="PANTHER" id="PTHR13244:SF7">
    <property type="entry name" value="ZINC FINGER MYND DOMAIN-CONTAINING PROTEIN 10"/>
    <property type="match status" value="1"/>
</dbReference>
<organism evidence="1 2">
    <name type="scientific">Cyclotella atomus</name>
    <dbReference type="NCBI Taxonomy" id="382360"/>
    <lineage>
        <taxon>Eukaryota</taxon>
        <taxon>Sar</taxon>
        <taxon>Stramenopiles</taxon>
        <taxon>Ochrophyta</taxon>
        <taxon>Bacillariophyta</taxon>
        <taxon>Coscinodiscophyceae</taxon>
        <taxon>Thalassiosirophycidae</taxon>
        <taxon>Stephanodiscales</taxon>
        <taxon>Stephanodiscaceae</taxon>
        <taxon>Cyclotella</taxon>
    </lineage>
</organism>
<dbReference type="Proteomes" id="UP001530400">
    <property type="component" value="Unassembled WGS sequence"/>
</dbReference>